<dbReference type="NCBIfam" id="TIGR01029">
    <property type="entry name" value="rpsG_bact"/>
    <property type="match status" value="1"/>
</dbReference>
<dbReference type="HAMAP" id="MF_00480_B">
    <property type="entry name" value="Ribosomal_uS7_B"/>
    <property type="match status" value="1"/>
</dbReference>
<dbReference type="SUPFAM" id="SSF47973">
    <property type="entry name" value="Ribosomal protein S7"/>
    <property type="match status" value="1"/>
</dbReference>
<dbReference type="GO" id="GO:0019843">
    <property type="term" value="F:rRNA binding"/>
    <property type="evidence" value="ECO:0007669"/>
    <property type="project" value="UniProtKB-UniRule"/>
</dbReference>
<comment type="function">
    <text evidence="6">One of the primary rRNA binding proteins, it binds directly to 16S rRNA where it nucleates assembly of the head domain of the 30S subunit. Is located at the subunit interface close to the decoding center, probably blocks exit of the E-site tRNA.</text>
</comment>
<protein>
    <recommendedName>
        <fullName evidence="6">Small ribosomal subunit protein uS7</fullName>
    </recommendedName>
</protein>
<keyword evidence="2 6" id="KW-0699">rRNA-binding</keyword>
<dbReference type="InterPro" id="IPR023798">
    <property type="entry name" value="Ribosomal_uS7_dom"/>
</dbReference>
<dbReference type="GO" id="GO:0015935">
    <property type="term" value="C:small ribosomal subunit"/>
    <property type="evidence" value="ECO:0007669"/>
    <property type="project" value="InterPro"/>
</dbReference>
<evidence type="ECO:0000256" key="2">
    <source>
        <dbReference type="ARBA" id="ARBA00022730"/>
    </source>
</evidence>
<evidence type="ECO:0000256" key="3">
    <source>
        <dbReference type="ARBA" id="ARBA00022884"/>
    </source>
</evidence>
<dbReference type="Proteomes" id="UP000202440">
    <property type="component" value="Chromosome"/>
</dbReference>
<dbReference type="KEGG" id="bsan:CHH28_06000"/>
<evidence type="ECO:0000256" key="6">
    <source>
        <dbReference type="HAMAP-Rule" id="MF_00480"/>
    </source>
</evidence>
<dbReference type="EMBL" id="CP022530">
    <property type="protein sequence ID" value="ASP38259.1"/>
    <property type="molecule type" value="Genomic_DNA"/>
</dbReference>
<dbReference type="GO" id="GO:0006412">
    <property type="term" value="P:translation"/>
    <property type="evidence" value="ECO:0007669"/>
    <property type="project" value="UniProtKB-UniRule"/>
</dbReference>
<dbReference type="GO" id="GO:0000049">
    <property type="term" value="F:tRNA binding"/>
    <property type="evidence" value="ECO:0007669"/>
    <property type="project" value="UniProtKB-UniRule"/>
</dbReference>
<dbReference type="InterPro" id="IPR005717">
    <property type="entry name" value="Ribosomal_uS7_bac/org-type"/>
</dbReference>
<dbReference type="CDD" id="cd14869">
    <property type="entry name" value="uS7_Bacteria"/>
    <property type="match status" value="1"/>
</dbReference>
<comment type="similarity">
    <text evidence="1 6 7">Belongs to the universal ribosomal protein uS7 family.</text>
</comment>
<dbReference type="InterPro" id="IPR036823">
    <property type="entry name" value="Ribosomal_uS7_dom_sf"/>
</dbReference>
<dbReference type="PIRSF" id="PIRSF002122">
    <property type="entry name" value="RPS7p_RPS7a_RPS5e_RPS7o"/>
    <property type="match status" value="1"/>
</dbReference>
<organism evidence="9 10">
    <name type="scientific">Bacterioplanes sanyensis</name>
    <dbReference type="NCBI Taxonomy" id="1249553"/>
    <lineage>
        <taxon>Bacteria</taxon>
        <taxon>Pseudomonadati</taxon>
        <taxon>Pseudomonadota</taxon>
        <taxon>Gammaproteobacteria</taxon>
        <taxon>Oceanospirillales</taxon>
        <taxon>Oceanospirillaceae</taxon>
        <taxon>Bacterioplanes</taxon>
    </lineage>
</organism>
<keyword evidence="4 6" id="KW-0689">Ribosomal protein</keyword>
<evidence type="ECO:0000256" key="7">
    <source>
        <dbReference type="RuleBase" id="RU003619"/>
    </source>
</evidence>
<dbReference type="AlphaFoldDB" id="A0A222FHL4"/>
<name>A0A222FHL4_9GAMM</name>
<proteinExistence type="inferred from homology"/>
<keyword evidence="10" id="KW-1185">Reference proteome</keyword>
<keyword evidence="6" id="KW-0820">tRNA-binding</keyword>
<dbReference type="Pfam" id="PF00177">
    <property type="entry name" value="Ribosomal_S7"/>
    <property type="match status" value="1"/>
</dbReference>
<dbReference type="FunFam" id="1.10.455.10:FF:000001">
    <property type="entry name" value="30S ribosomal protein S7"/>
    <property type="match status" value="1"/>
</dbReference>
<evidence type="ECO:0000313" key="9">
    <source>
        <dbReference type="EMBL" id="ASP38259.1"/>
    </source>
</evidence>
<feature type="domain" description="Small ribosomal subunit protein uS7" evidence="8">
    <location>
        <begin position="2"/>
        <end position="149"/>
    </location>
</feature>
<dbReference type="PANTHER" id="PTHR11205">
    <property type="entry name" value="RIBOSOMAL PROTEIN S7"/>
    <property type="match status" value="1"/>
</dbReference>
<dbReference type="InterPro" id="IPR020606">
    <property type="entry name" value="Ribosomal_uS7_CS"/>
</dbReference>
<keyword evidence="5 6" id="KW-0687">Ribonucleoprotein</keyword>
<dbReference type="PROSITE" id="PS00052">
    <property type="entry name" value="RIBOSOMAL_S7"/>
    <property type="match status" value="1"/>
</dbReference>
<gene>
    <name evidence="6" type="primary">rpsG</name>
    <name evidence="9" type="ORF">CHH28_06000</name>
</gene>
<evidence type="ECO:0000256" key="1">
    <source>
        <dbReference type="ARBA" id="ARBA00007151"/>
    </source>
</evidence>
<keyword evidence="3 6" id="KW-0694">RNA-binding</keyword>
<dbReference type="GO" id="GO:0003735">
    <property type="term" value="F:structural constituent of ribosome"/>
    <property type="evidence" value="ECO:0007669"/>
    <property type="project" value="InterPro"/>
</dbReference>
<sequence length="156" mass="17435">MPRRRVAAKREILPDPKFGNVTLAKFMNHVMISGKKSVAEKIVYGALDAVEKKQGGNPLEVFEQALEAVQPMVEVKGRRVGGATYQVPVEVRPARRMALSMRWLVDAARGRGEKSMAQRLANEMMDAVEGKGAAVKKREDVHRMAEANKAFSHYRF</sequence>
<reference evidence="9 10" key="1">
    <citation type="submission" date="2017-07" db="EMBL/GenBank/DDBJ databases">
        <title>Annotated genome sequence of Bacterioplanes sanyensis isolated from Red Sea.</title>
        <authorList>
            <person name="Rehman Z.U."/>
        </authorList>
    </citation>
    <scope>NUCLEOTIDE SEQUENCE [LARGE SCALE GENOMIC DNA]</scope>
    <source>
        <strain evidence="9 10">NV9</strain>
    </source>
</reference>
<evidence type="ECO:0000259" key="8">
    <source>
        <dbReference type="Pfam" id="PF00177"/>
    </source>
</evidence>
<evidence type="ECO:0000256" key="4">
    <source>
        <dbReference type="ARBA" id="ARBA00022980"/>
    </source>
</evidence>
<dbReference type="InterPro" id="IPR000235">
    <property type="entry name" value="Ribosomal_uS7"/>
</dbReference>
<evidence type="ECO:0000313" key="10">
    <source>
        <dbReference type="Proteomes" id="UP000202440"/>
    </source>
</evidence>
<comment type="subunit">
    <text evidence="6">Part of the 30S ribosomal subunit. Contacts proteins S9 and S11.</text>
</comment>
<dbReference type="OrthoDB" id="9807653at2"/>
<evidence type="ECO:0000256" key="5">
    <source>
        <dbReference type="ARBA" id="ARBA00023274"/>
    </source>
</evidence>
<accession>A0A222FHL4</accession>
<dbReference type="RefSeq" id="WP_094059458.1">
    <property type="nucleotide sequence ID" value="NZ_CP022530.1"/>
</dbReference>
<dbReference type="Gene3D" id="1.10.455.10">
    <property type="entry name" value="Ribosomal protein S7 domain"/>
    <property type="match status" value="1"/>
</dbReference>